<keyword evidence="8" id="KW-1185">Reference proteome</keyword>
<dbReference type="CDD" id="cd00635">
    <property type="entry name" value="PLPDE_III_YBL036c_like"/>
    <property type="match status" value="1"/>
</dbReference>
<evidence type="ECO:0000256" key="2">
    <source>
        <dbReference type="HAMAP-Rule" id="MF_02087"/>
    </source>
</evidence>
<dbReference type="PANTHER" id="PTHR10146">
    <property type="entry name" value="PROLINE SYNTHETASE CO-TRANSCRIBED BACTERIAL HOMOLOG PROTEIN"/>
    <property type="match status" value="1"/>
</dbReference>
<dbReference type="InterPro" id="IPR011078">
    <property type="entry name" value="PyrdxlP_homeostasis"/>
</dbReference>
<name>A0A6A7K932_9FIRM</name>
<dbReference type="RefSeq" id="WP_152804098.1">
    <property type="nucleotide sequence ID" value="NZ_WHNX01000013.1"/>
</dbReference>
<feature type="domain" description="Alanine racemase N-terminal" evidence="6">
    <location>
        <begin position="2"/>
        <end position="216"/>
    </location>
</feature>
<dbReference type="InterPro" id="IPR029066">
    <property type="entry name" value="PLP-binding_barrel"/>
</dbReference>
<gene>
    <name evidence="7" type="ORF">GC105_09475</name>
</gene>
<organism evidence="7 8">
    <name type="scientific">Alkalibaculum sporogenes</name>
    <dbReference type="NCBI Taxonomy" id="2655001"/>
    <lineage>
        <taxon>Bacteria</taxon>
        <taxon>Bacillati</taxon>
        <taxon>Bacillota</taxon>
        <taxon>Clostridia</taxon>
        <taxon>Eubacteriales</taxon>
        <taxon>Eubacteriaceae</taxon>
        <taxon>Alkalibaculum</taxon>
    </lineage>
</organism>
<comment type="cofactor">
    <cofactor evidence="3">
        <name>pyridoxal 5'-phosphate</name>
        <dbReference type="ChEBI" id="CHEBI:597326"/>
    </cofactor>
</comment>
<evidence type="ECO:0000256" key="3">
    <source>
        <dbReference type="PIRSR" id="PIRSR004848-1"/>
    </source>
</evidence>
<dbReference type="AlphaFoldDB" id="A0A6A7K932"/>
<evidence type="ECO:0000259" key="6">
    <source>
        <dbReference type="Pfam" id="PF01168"/>
    </source>
</evidence>
<comment type="similarity">
    <text evidence="2 4">Belongs to the pyridoxal phosphate-binding protein YggS/PROSC family.</text>
</comment>
<evidence type="ECO:0000256" key="1">
    <source>
        <dbReference type="ARBA" id="ARBA00022898"/>
    </source>
</evidence>
<comment type="caution">
    <text evidence="7">The sequence shown here is derived from an EMBL/GenBank/DDBJ whole genome shotgun (WGS) entry which is preliminary data.</text>
</comment>
<evidence type="ECO:0000256" key="4">
    <source>
        <dbReference type="RuleBase" id="RU004514"/>
    </source>
</evidence>
<dbReference type="PIRSF" id="PIRSF004848">
    <property type="entry name" value="YBL036c_PLPDEIII"/>
    <property type="match status" value="1"/>
</dbReference>
<sequence>MNIEKNLDQIIETIPSDVNLVAVTKNRTVEEIQRVVDYGIIDLGENRVQELIEKFDKVVGDVRWHLIGHLQTNKVKYIIDKVHLIHSVDSLKLAKEISSQSKKNNIFTKILIQINVSREESKYGIYLQDIESFLYAIDELENISVQGLMTMAPNIENIEEIRHIFRKLKELYDKIKDKQNLYKNVDMNFLSMGMTNDYSTALEEGSNIVRIGRGIFV</sequence>
<proteinExistence type="inferred from homology"/>
<keyword evidence="1 2" id="KW-0663">Pyridoxal phosphate</keyword>
<dbReference type="NCBIfam" id="TIGR00044">
    <property type="entry name" value="YggS family pyridoxal phosphate-dependent enzyme"/>
    <property type="match status" value="1"/>
</dbReference>
<accession>A0A6A7K932</accession>
<dbReference type="Pfam" id="PF01168">
    <property type="entry name" value="Ala_racemase_N"/>
    <property type="match status" value="1"/>
</dbReference>
<dbReference type="InterPro" id="IPR001608">
    <property type="entry name" value="Ala_racemase_N"/>
</dbReference>
<protein>
    <recommendedName>
        <fullName evidence="2">Pyridoxal phosphate homeostasis protein</fullName>
        <shortName evidence="2">PLP homeostasis protein</shortName>
    </recommendedName>
</protein>
<dbReference type="Gene3D" id="3.20.20.10">
    <property type="entry name" value="Alanine racemase"/>
    <property type="match status" value="1"/>
</dbReference>
<dbReference type="Proteomes" id="UP000440004">
    <property type="component" value="Unassembled WGS sequence"/>
</dbReference>
<feature type="modified residue" description="N6-(pyridoxal phosphate)lysine" evidence="2 3">
    <location>
        <position position="25"/>
    </location>
</feature>
<comment type="function">
    <text evidence="2">Pyridoxal 5'-phosphate (PLP)-binding protein, which is involved in PLP homeostasis.</text>
</comment>
<evidence type="ECO:0000313" key="8">
    <source>
        <dbReference type="Proteomes" id="UP000440004"/>
    </source>
</evidence>
<feature type="coiled-coil region" evidence="5">
    <location>
        <begin position="158"/>
        <end position="188"/>
    </location>
</feature>
<dbReference type="GO" id="GO:0030170">
    <property type="term" value="F:pyridoxal phosphate binding"/>
    <property type="evidence" value="ECO:0007669"/>
    <property type="project" value="UniProtKB-UniRule"/>
</dbReference>
<dbReference type="HAMAP" id="MF_02087">
    <property type="entry name" value="PLP_homeostasis"/>
    <property type="match status" value="1"/>
</dbReference>
<dbReference type="PANTHER" id="PTHR10146:SF14">
    <property type="entry name" value="PYRIDOXAL PHOSPHATE HOMEOSTASIS PROTEIN"/>
    <property type="match status" value="1"/>
</dbReference>
<evidence type="ECO:0000256" key="5">
    <source>
        <dbReference type="SAM" id="Coils"/>
    </source>
</evidence>
<reference evidence="7 8" key="1">
    <citation type="submission" date="2019-10" db="EMBL/GenBank/DDBJ databases">
        <title>Alkalibaculum tamaniensis sp.nov., a new alkaliphilic acetogen, isolated on methoxylated aromatics from a mud volcano.</title>
        <authorList>
            <person name="Khomyakova M.A."/>
            <person name="Merkel A.Y."/>
            <person name="Bonch-Osmolovskaya E.A."/>
            <person name="Slobodkin A.I."/>
        </authorList>
    </citation>
    <scope>NUCLEOTIDE SEQUENCE [LARGE SCALE GENOMIC DNA]</scope>
    <source>
        <strain evidence="7 8">M08DMB</strain>
    </source>
</reference>
<evidence type="ECO:0000313" key="7">
    <source>
        <dbReference type="EMBL" id="MPW26019.1"/>
    </source>
</evidence>
<keyword evidence="5" id="KW-0175">Coiled coil</keyword>
<dbReference type="EMBL" id="WHNX01000013">
    <property type="protein sequence ID" value="MPW26019.1"/>
    <property type="molecule type" value="Genomic_DNA"/>
</dbReference>
<dbReference type="SUPFAM" id="SSF51419">
    <property type="entry name" value="PLP-binding barrel"/>
    <property type="match status" value="1"/>
</dbReference>